<keyword evidence="3" id="KW-1185">Reference proteome</keyword>
<name>A0A1I6U013_9BACL</name>
<organism evidence="2 3">
    <name type="scientific">Marininema halotolerans</name>
    <dbReference type="NCBI Taxonomy" id="1155944"/>
    <lineage>
        <taxon>Bacteria</taxon>
        <taxon>Bacillati</taxon>
        <taxon>Bacillota</taxon>
        <taxon>Bacilli</taxon>
        <taxon>Bacillales</taxon>
        <taxon>Thermoactinomycetaceae</taxon>
        <taxon>Marininema</taxon>
    </lineage>
</organism>
<dbReference type="Proteomes" id="UP000198660">
    <property type="component" value="Unassembled WGS sequence"/>
</dbReference>
<sequence length="48" mass="5056">MTGIETVGYHGYVLALHTDSGPVKGNRIEGGRTSLERAQTDEVGDVAP</sequence>
<reference evidence="3" key="1">
    <citation type="submission" date="2016-10" db="EMBL/GenBank/DDBJ databases">
        <authorList>
            <person name="Varghese N."/>
            <person name="Submissions S."/>
        </authorList>
    </citation>
    <scope>NUCLEOTIDE SEQUENCE [LARGE SCALE GENOMIC DNA]</scope>
    <source>
        <strain evidence="3">DSM 45789</strain>
    </source>
</reference>
<evidence type="ECO:0000313" key="2">
    <source>
        <dbReference type="EMBL" id="SFS94688.1"/>
    </source>
</evidence>
<proteinExistence type="predicted"/>
<feature type="compositionally biased region" description="Basic and acidic residues" evidence="1">
    <location>
        <begin position="26"/>
        <end position="40"/>
    </location>
</feature>
<accession>A0A1I6U013</accession>
<evidence type="ECO:0000256" key="1">
    <source>
        <dbReference type="SAM" id="MobiDB-lite"/>
    </source>
</evidence>
<dbReference type="AlphaFoldDB" id="A0A1I6U013"/>
<gene>
    <name evidence="2" type="ORF">SAMN05444972_11257</name>
</gene>
<dbReference type="RefSeq" id="WP_176392104.1">
    <property type="nucleotide sequence ID" value="NZ_FPAA01000012.1"/>
</dbReference>
<evidence type="ECO:0000313" key="3">
    <source>
        <dbReference type="Proteomes" id="UP000198660"/>
    </source>
</evidence>
<protein>
    <submittedName>
        <fullName evidence="2">Uncharacterized protein</fullName>
    </submittedName>
</protein>
<dbReference type="EMBL" id="FPAA01000012">
    <property type="protein sequence ID" value="SFS94688.1"/>
    <property type="molecule type" value="Genomic_DNA"/>
</dbReference>
<feature type="region of interest" description="Disordered" evidence="1">
    <location>
        <begin position="19"/>
        <end position="48"/>
    </location>
</feature>